<dbReference type="InterPro" id="IPR029063">
    <property type="entry name" value="SAM-dependent_MTases_sf"/>
</dbReference>
<evidence type="ECO:0000313" key="4">
    <source>
        <dbReference type="Proteomes" id="UP000034491"/>
    </source>
</evidence>
<dbReference type="AlphaFoldDB" id="A0A0M2RDJ2"/>
<evidence type="ECO:0008006" key="5">
    <source>
        <dbReference type="Google" id="ProtNLM"/>
    </source>
</evidence>
<dbReference type="SUPFAM" id="SSF103473">
    <property type="entry name" value="MFS general substrate transporter"/>
    <property type="match status" value="1"/>
</dbReference>
<dbReference type="GO" id="GO:0006596">
    <property type="term" value="P:polyamine biosynthetic process"/>
    <property type="evidence" value="ECO:0007669"/>
    <property type="project" value="UniProtKB-KW"/>
</dbReference>
<feature type="transmembrane region" description="Helical" evidence="2">
    <location>
        <begin position="153"/>
        <end position="173"/>
    </location>
</feature>
<evidence type="ECO:0000256" key="2">
    <source>
        <dbReference type="SAM" id="Phobius"/>
    </source>
</evidence>
<gene>
    <name evidence="3" type="ORF">WH95_03705</name>
</gene>
<dbReference type="InterPro" id="IPR036259">
    <property type="entry name" value="MFS_trans_sf"/>
</dbReference>
<sequence length="777" mass="86989">MEITTNATNSVTVRYLFILTLCTSAFLLFLIQPMFTKLVLPLLGGAPAVWNTAMIFFQTMLLAGYLYAHFLSATFELKKQLIIHLALMIAALLFLPISIPSGYELPSEEWPSLWLLSLFSLAIGLPFFIISANAPLLQDWFRSSGDTEAHDPYFLYAASNVGSITALVAYPLFIEIQFGLKTQTWLWSFGFIVLLFLIFTCGIALRPNRKNIEAATQENNKRQKDQQDEQLVPTPTSPDFKYYAKWIVLAFVPSALLLSVTNKITTDLLSTPLLWVFPLILYLLTFVIVFSRRPIIPHRFIEKFAPYCLILIVFFNTSVTHANTLLFFTFGNLFCFFVLALYFHGLLASKRPPAKHLTNFYIAMSFGGVLGGIFIGLIAPITFSDIYEYIILLVIAALLMPTKATTLVAIIKSRIGPKAQSYRADIIFSLCLIGLLLIALQVGTETISTKLISIVALTMFFLLMLEGVGRPLRLALIVTTGLFIVPYILGSHKDVLFQERSFFGVYAVKEMSSGKAAAPSSNKIAHVAKHGTTIHGIQVLGSLEPQSYYHQESGLGKLFESYEAKDKKIRSVGAIGLGAGTAICYRQAEQNWTFFEIDPLIETMARDPKLFTYMQECADQAEIIIGDARLSLQNIPDGTYDLLIADAFSSDAIPLHLMTKEAFDLYKNKVKENGIVVLHISNRYFDLEHIVAATAKASGLTSRMYHYTRQESDIAEHPFRYSATWVALAQNTKILDDLIPITNNTVDKEISGWRELSFEETDSPWTDDYSNVLSALK</sequence>
<dbReference type="Proteomes" id="UP000034491">
    <property type="component" value="Unassembled WGS sequence"/>
</dbReference>
<feature type="transmembrane region" description="Helical" evidence="2">
    <location>
        <begin position="447"/>
        <end position="465"/>
    </location>
</feature>
<dbReference type="EMBL" id="LANI01000002">
    <property type="protein sequence ID" value="KKJ78529.1"/>
    <property type="molecule type" value="Genomic_DNA"/>
</dbReference>
<feature type="transmembrane region" description="Helical" evidence="2">
    <location>
        <begin position="360"/>
        <end position="383"/>
    </location>
</feature>
<reference evidence="3 4" key="1">
    <citation type="submission" date="2015-03" db="EMBL/GenBank/DDBJ databases">
        <title>Genome sequence of Kiloniella sp. P1-1, isolated from the gut microflora of Pacific white shrimp, Penaeus vannamei.</title>
        <authorList>
            <person name="Shao Z."/>
            <person name="Wang L."/>
            <person name="Li X."/>
        </authorList>
    </citation>
    <scope>NUCLEOTIDE SEQUENCE [LARGE SCALE GENOMIC DNA]</scope>
    <source>
        <strain evidence="3 4">P1-1</strain>
    </source>
</reference>
<feature type="transmembrane region" description="Helical" evidence="2">
    <location>
        <begin position="325"/>
        <end position="348"/>
    </location>
</feature>
<accession>A0A0M2RDJ2</accession>
<feature type="transmembrane region" description="Helical" evidence="2">
    <location>
        <begin position="111"/>
        <end position="132"/>
    </location>
</feature>
<feature type="transmembrane region" description="Helical" evidence="2">
    <location>
        <begin position="389"/>
        <end position="410"/>
    </location>
</feature>
<organism evidence="3 4">
    <name type="scientific">Kiloniella litopenaei</name>
    <dbReference type="NCBI Taxonomy" id="1549748"/>
    <lineage>
        <taxon>Bacteria</taxon>
        <taxon>Pseudomonadati</taxon>
        <taxon>Pseudomonadota</taxon>
        <taxon>Alphaproteobacteria</taxon>
        <taxon>Rhodospirillales</taxon>
        <taxon>Kiloniellaceae</taxon>
        <taxon>Kiloniella</taxon>
    </lineage>
</organism>
<dbReference type="PANTHER" id="PTHR43317:SF1">
    <property type="entry name" value="THERMOSPERMINE SYNTHASE ACAULIS5"/>
    <property type="match status" value="1"/>
</dbReference>
<comment type="caution">
    <text evidence="3">The sequence shown here is derived from an EMBL/GenBank/DDBJ whole genome shotgun (WGS) entry which is preliminary data.</text>
</comment>
<feature type="transmembrane region" description="Helical" evidence="2">
    <location>
        <begin position="12"/>
        <end position="35"/>
    </location>
</feature>
<feature type="transmembrane region" description="Helical" evidence="2">
    <location>
        <begin position="242"/>
        <end position="261"/>
    </location>
</feature>
<dbReference type="Gene3D" id="3.40.50.150">
    <property type="entry name" value="Vaccinia Virus protein VP39"/>
    <property type="match status" value="1"/>
</dbReference>
<protein>
    <recommendedName>
        <fullName evidence="5">Spermidine synthase</fullName>
    </recommendedName>
</protein>
<feature type="transmembrane region" description="Helical" evidence="2">
    <location>
        <begin position="304"/>
        <end position="319"/>
    </location>
</feature>
<feature type="transmembrane region" description="Helical" evidence="2">
    <location>
        <begin position="47"/>
        <end position="68"/>
    </location>
</feature>
<keyword evidence="1" id="KW-0620">Polyamine biosynthesis</keyword>
<dbReference type="NCBIfam" id="NF037959">
    <property type="entry name" value="MFS_SpdSyn"/>
    <property type="match status" value="1"/>
</dbReference>
<feature type="transmembrane region" description="Helical" evidence="2">
    <location>
        <begin position="185"/>
        <end position="205"/>
    </location>
</feature>
<keyword evidence="2" id="KW-0472">Membrane</keyword>
<keyword evidence="2" id="KW-1133">Transmembrane helix</keyword>
<proteinExistence type="predicted"/>
<feature type="transmembrane region" description="Helical" evidence="2">
    <location>
        <begin position="472"/>
        <end position="489"/>
    </location>
</feature>
<evidence type="ECO:0000313" key="3">
    <source>
        <dbReference type="EMBL" id="KKJ78529.1"/>
    </source>
</evidence>
<feature type="transmembrane region" description="Helical" evidence="2">
    <location>
        <begin position="422"/>
        <end position="441"/>
    </location>
</feature>
<keyword evidence="2" id="KW-0812">Transmembrane</keyword>
<dbReference type="STRING" id="1549748.WH95_03705"/>
<dbReference type="PATRIC" id="fig|1549748.8.peg.1347"/>
<feature type="transmembrane region" description="Helical" evidence="2">
    <location>
        <begin position="273"/>
        <end position="292"/>
    </location>
</feature>
<dbReference type="PANTHER" id="PTHR43317">
    <property type="entry name" value="THERMOSPERMINE SYNTHASE ACAULIS5"/>
    <property type="match status" value="1"/>
</dbReference>
<dbReference type="SUPFAM" id="SSF53335">
    <property type="entry name" value="S-adenosyl-L-methionine-dependent methyltransferases"/>
    <property type="match status" value="1"/>
</dbReference>
<keyword evidence="4" id="KW-1185">Reference proteome</keyword>
<name>A0A0M2RDJ2_9PROT</name>
<dbReference type="Gene3D" id="1.20.1250.20">
    <property type="entry name" value="MFS general substrate transporter like domains"/>
    <property type="match status" value="1"/>
</dbReference>
<evidence type="ECO:0000256" key="1">
    <source>
        <dbReference type="ARBA" id="ARBA00023115"/>
    </source>
</evidence>
<feature type="transmembrane region" description="Helical" evidence="2">
    <location>
        <begin position="80"/>
        <end position="99"/>
    </location>
</feature>